<dbReference type="Pfam" id="PF00449">
    <property type="entry name" value="Urease_alpha"/>
    <property type="match status" value="1"/>
</dbReference>
<feature type="binding site" evidence="5 8">
    <location>
        <position position="248"/>
    </location>
    <ligand>
        <name>Ni(2+)</name>
        <dbReference type="ChEBI" id="CHEBI:49786"/>
        <label>2</label>
    </ligand>
</feature>
<comment type="catalytic activity">
    <reaction evidence="5 11">
        <text>urea + 2 H2O + H(+) = hydrogencarbonate + 2 NH4(+)</text>
        <dbReference type="Rhea" id="RHEA:20557"/>
        <dbReference type="ChEBI" id="CHEBI:15377"/>
        <dbReference type="ChEBI" id="CHEBI:15378"/>
        <dbReference type="ChEBI" id="CHEBI:16199"/>
        <dbReference type="ChEBI" id="CHEBI:17544"/>
        <dbReference type="ChEBI" id="CHEBI:28938"/>
        <dbReference type="EC" id="3.5.1.5"/>
    </reaction>
</comment>
<feature type="modified residue" description="N6-carboxylysine" evidence="5 7">
    <location>
        <position position="219"/>
    </location>
</feature>
<keyword evidence="4 5" id="KW-0378">Hydrolase</keyword>
<comment type="caution">
    <text evidence="14">The sequence shown here is derived from an EMBL/GenBank/DDBJ whole genome shotgun (WGS) entry which is preliminary data.</text>
</comment>
<evidence type="ECO:0000256" key="5">
    <source>
        <dbReference type="HAMAP-Rule" id="MF_01953"/>
    </source>
</evidence>
<gene>
    <name evidence="5" type="primary">ureC</name>
    <name evidence="14" type="ORF">BDD41_3866</name>
</gene>
<evidence type="ECO:0000256" key="2">
    <source>
        <dbReference type="ARBA" id="ARBA00022596"/>
    </source>
</evidence>
<evidence type="ECO:0000256" key="12">
    <source>
        <dbReference type="RuleBase" id="RU004158"/>
    </source>
</evidence>
<organism evidence="14 15">
    <name type="scientific">Paracoccus versutus</name>
    <name type="common">Thiobacillus versutus</name>
    <dbReference type="NCBI Taxonomy" id="34007"/>
    <lineage>
        <taxon>Bacteria</taxon>
        <taxon>Pseudomonadati</taxon>
        <taxon>Pseudomonadota</taxon>
        <taxon>Alphaproteobacteria</taxon>
        <taxon>Rhodobacterales</taxon>
        <taxon>Paracoccaceae</taxon>
        <taxon>Paracoccus</taxon>
    </lineage>
</organism>
<comment type="subcellular location">
    <subcellularLocation>
        <location evidence="5 10">Cytoplasm</location>
    </subcellularLocation>
</comment>
<dbReference type="SUPFAM" id="SSF51338">
    <property type="entry name" value="Composite domain of metallo-dependent hydrolases"/>
    <property type="match status" value="2"/>
</dbReference>
<dbReference type="NCBIfam" id="TIGR01792">
    <property type="entry name" value="urease_alph"/>
    <property type="match status" value="1"/>
</dbReference>
<dbReference type="GO" id="GO:0009039">
    <property type="term" value="F:urease activity"/>
    <property type="evidence" value="ECO:0007669"/>
    <property type="project" value="UniProtKB-UniRule"/>
</dbReference>
<comment type="pathway">
    <text evidence="1 5">Nitrogen metabolism; urea degradation; CO(2) and NH(3) from urea (urease route): step 1/1.</text>
</comment>
<comment type="similarity">
    <text evidence="5 12">Belongs to the metallo-dependent hydrolases superfamily. Urease alpha subunit family.</text>
</comment>
<feature type="binding site" evidence="5 8">
    <location>
        <position position="274"/>
    </location>
    <ligand>
        <name>Ni(2+)</name>
        <dbReference type="ChEBI" id="CHEBI:49786"/>
        <label>2</label>
    </ligand>
</feature>
<accession>A0A3D9XEF8</accession>
<feature type="binding site" evidence="5 8">
    <location>
        <position position="136"/>
    </location>
    <ligand>
        <name>Ni(2+)</name>
        <dbReference type="ChEBI" id="CHEBI:49786"/>
        <label>1</label>
    </ligand>
</feature>
<evidence type="ECO:0000256" key="11">
    <source>
        <dbReference type="RuleBase" id="RU000510"/>
    </source>
</evidence>
<dbReference type="PROSITE" id="PS01120">
    <property type="entry name" value="UREASE_1"/>
    <property type="match status" value="1"/>
</dbReference>
<dbReference type="GO" id="GO:0043419">
    <property type="term" value="P:urea catabolic process"/>
    <property type="evidence" value="ECO:0007669"/>
    <property type="project" value="UniProtKB-UniRule"/>
</dbReference>
<dbReference type="NCBIfam" id="NF009686">
    <property type="entry name" value="PRK13207.1"/>
    <property type="match status" value="1"/>
</dbReference>
<proteinExistence type="inferred from homology"/>
<dbReference type="NCBIfam" id="NF009685">
    <property type="entry name" value="PRK13206.1"/>
    <property type="match status" value="1"/>
</dbReference>
<comment type="subunit">
    <text evidence="5">Heterotrimer of UreA (gamma), UreB (beta) and UreC (alpha) subunits. Three heterotrimers associate to form the active enzyme.</text>
</comment>
<comment type="PTM">
    <text evidence="5">Carboxylation allows a single lysine to coordinate two nickel ions.</text>
</comment>
<dbReference type="InterPro" id="IPR017950">
    <property type="entry name" value="Urease_AS"/>
</dbReference>
<evidence type="ECO:0000259" key="13">
    <source>
        <dbReference type="PROSITE" id="PS51368"/>
    </source>
</evidence>
<dbReference type="InterPro" id="IPR032466">
    <property type="entry name" value="Metal_Hydrolase"/>
</dbReference>
<dbReference type="InterPro" id="IPR011059">
    <property type="entry name" value="Metal-dep_hydrolase_composite"/>
</dbReference>
<keyword evidence="2 5" id="KW-0533">Nickel</keyword>
<dbReference type="CDD" id="cd00375">
    <property type="entry name" value="Urease_alpha"/>
    <property type="match status" value="1"/>
</dbReference>
<evidence type="ECO:0000313" key="14">
    <source>
        <dbReference type="EMBL" id="REF68794.1"/>
    </source>
</evidence>
<dbReference type="PROSITE" id="PS00145">
    <property type="entry name" value="UREASE_2"/>
    <property type="match status" value="1"/>
</dbReference>
<dbReference type="Proteomes" id="UP000256941">
    <property type="component" value="Unassembled WGS sequence"/>
</dbReference>
<dbReference type="Gene3D" id="3.20.20.140">
    <property type="entry name" value="Metal-dependent hydrolases"/>
    <property type="match status" value="1"/>
</dbReference>
<evidence type="ECO:0000256" key="8">
    <source>
        <dbReference type="PIRSR" id="PIRSR611612-51"/>
    </source>
</evidence>
<keyword evidence="5 10" id="KW-0963">Cytoplasm</keyword>
<protein>
    <recommendedName>
        <fullName evidence="5 6">Urease subunit alpha</fullName>
        <ecNumber evidence="5 6">3.5.1.5</ecNumber>
    </recommendedName>
    <alternativeName>
        <fullName evidence="5">Urea amidohydrolase subunit alpha</fullName>
    </alternativeName>
</protein>
<dbReference type="InterPro" id="IPR029754">
    <property type="entry name" value="Urease_Ni-bd"/>
</dbReference>
<dbReference type="UniPathway" id="UPA00258">
    <property type="reaction ID" value="UER00370"/>
</dbReference>
<dbReference type="RefSeq" id="WP_116222705.1">
    <property type="nucleotide sequence ID" value="NZ_CP038197.1"/>
</dbReference>
<dbReference type="InterPro" id="IPR050112">
    <property type="entry name" value="Urease_alpha_subunit"/>
</dbReference>
<evidence type="ECO:0000256" key="1">
    <source>
        <dbReference type="ARBA" id="ARBA00004897"/>
    </source>
</evidence>
<evidence type="ECO:0000256" key="9">
    <source>
        <dbReference type="PIRSR" id="PIRSR611612-52"/>
    </source>
</evidence>
<reference evidence="14 15" key="1">
    <citation type="submission" date="2018-08" db="EMBL/GenBank/DDBJ databases">
        <title>Genomic Encyclopedia of Archaeal and Bacterial Type Strains, Phase II (KMG-II): from individual species to whole genera.</title>
        <authorList>
            <person name="Goeker M."/>
        </authorList>
    </citation>
    <scope>NUCLEOTIDE SEQUENCE [LARGE SCALE GENOMIC DNA]</scope>
    <source>
        <strain evidence="14 15">DSM 17099</strain>
    </source>
</reference>
<comment type="PTM">
    <text evidence="7">Carbamylation allows a single lysine to coordinate two nickel ions.</text>
</comment>
<feature type="binding site" evidence="5 8">
    <location>
        <position position="138"/>
    </location>
    <ligand>
        <name>Ni(2+)</name>
        <dbReference type="ChEBI" id="CHEBI:49786"/>
        <label>1</label>
    </ligand>
</feature>
<dbReference type="HAMAP" id="MF_01953">
    <property type="entry name" value="Urease_alpha"/>
    <property type="match status" value="1"/>
</dbReference>
<evidence type="ECO:0000256" key="3">
    <source>
        <dbReference type="ARBA" id="ARBA00022723"/>
    </source>
</evidence>
<feature type="binding site" description="via carbamate group" evidence="5 8">
    <location>
        <position position="219"/>
    </location>
    <ligand>
        <name>Ni(2+)</name>
        <dbReference type="ChEBI" id="CHEBI:49786"/>
        <label>1</label>
    </ligand>
</feature>
<dbReference type="Pfam" id="PF01979">
    <property type="entry name" value="Amidohydro_1"/>
    <property type="match status" value="1"/>
</dbReference>
<dbReference type="GO" id="GO:0016151">
    <property type="term" value="F:nickel cation binding"/>
    <property type="evidence" value="ECO:0007669"/>
    <property type="project" value="UniProtKB-UniRule"/>
</dbReference>
<dbReference type="EC" id="3.5.1.5" evidence="5 6"/>
<feature type="binding site" description="via carbamate group" evidence="5 8">
    <location>
        <position position="219"/>
    </location>
    <ligand>
        <name>Ni(2+)</name>
        <dbReference type="ChEBI" id="CHEBI:49786"/>
        <label>2</label>
    </ligand>
</feature>
<dbReference type="Gene3D" id="2.30.40.10">
    <property type="entry name" value="Urease, subunit C, domain 1"/>
    <property type="match status" value="1"/>
</dbReference>
<dbReference type="InterPro" id="IPR006680">
    <property type="entry name" value="Amidohydro-rel"/>
</dbReference>
<evidence type="ECO:0000256" key="6">
    <source>
        <dbReference type="NCBIfam" id="TIGR01792"/>
    </source>
</evidence>
<dbReference type="PANTHER" id="PTHR43440:SF1">
    <property type="entry name" value="UREASE"/>
    <property type="match status" value="1"/>
</dbReference>
<evidence type="ECO:0000256" key="4">
    <source>
        <dbReference type="ARBA" id="ARBA00022801"/>
    </source>
</evidence>
<dbReference type="EMBL" id="QTUJ01000003">
    <property type="protein sequence ID" value="REF68794.1"/>
    <property type="molecule type" value="Genomic_DNA"/>
</dbReference>
<name>A0A3D9XEF8_PARVE</name>
<dbReference type="AlphaFoldDB" id="A0A3D9XEF8"/>
<evidence type="ECO:0000256" key="7">
    <source>
        <dbReference type="PIRSR" id="PIRSR611612-50"/>
    </source>
</evidence>
<dbReference type="PRINTS" id="PR01752">
    <property type="entry name" value="UREASE"/>
</dbReference>
<dbReference type="InterPro" id="IPR017951">
    <property type="entry name" value="Urease_asu_c"/>
</dbReference>
<keyword evidence="3 5" id="KW-0479">Metal-binding</keyword>
<dbReference type="PANTHER" id="PTHR43440">
    <property type="entry name" value="UREASE"/>
    <property type="match status" value="1"/>
</dbReference>
<feature type="active site" description="Proton donor" evidence="5 9">
    <location>
        <position position="322"/>
    </location>
</feature>
<sequence>MPATLSRADYAAIYGPTTGDRVRLADTELVIEVERDLTTYGEEVKFGGGKVIRDGMGQSQKSRAEGAMDTVITNALIVDATGIYKADVGLRDGRIAVIGKAGNPDTQPAVTVLIGPGTEIIAGEGRILTAGAMDAHIHFICPQQIDDALHSGITTMLGGGTGPAHGTLATTCTPGPWHIGRMLQAADAFPMNLAFAGKGNASLPAALEEQVRAGACAMKLHEDWGTTPAAIDCCLSVADRMDVQVMIHTDTLNESGFVEDTIAAIAGRTIHAFHTEGAGGGHAPDIIRVAGLANVIPSSTNPTRPFTVNTMEEHLDMLMVCHHLDRSIPEDIAFAESRIRRETIAAEDILHDIGAMSIISSDSQAMGRVGEVLIRTWQTAHKMRVQRGVLGDGPADNFRVRRYVAKYTINPAIAHGLAHEIGSVEPGKRADLVLWNPAFFGVKPGMVLLGGTVVMAQMGDPNASIPTPQPVHSRPMFGAFGRSVERSAVTFVSRDAELGHLGLAKDTVAARGTRGIGKAQMVLNDATPEIHVDPETYEVRADGELLTCQPAESLPMTQRYFLF</sequence>
<evidence type="ECO:0000256" key="10">
    <source>
        <dbReference type="PROSITE-ProRule" id="PRU00700"/>
    </source>
</evidence>
<dbReference type="GO" id="GO:0005737">
    <property type="term" value="C:cytoplasm"/>
    <property type="evidence" value="ECO:0007669"/>
    <property type="project" value="UniProtKB-SubCell"/>
</dbReference>
<dbReference type="PROSITE" id="PS51368">
    <property type="entry name" value="UREASE_3"/>
    <property type="match status" value="1"/>
</dbReference>
<feature type="domain" description="Urease" evidence="13">
    <location>
        <begin position="131"/>
        <end position="563"/>
    </location>
</feature>
<feature type="binding site" evidence="5 8">
    <location>
        <position position="362"/>
    </location>
    <ligand>
        <name>Ni(2+)</name>
        <dbReference type="ChEBI" id="CHEBI:49786"/>
        <label>1</label>
    </ligand>
</feature>
<feature type="binding site" evidence="5 10">
    <location>
        <position position="221"/>
    </location>
    <ligand>
        <name>substrate</name>
    </ligand>
</feature>
<dbReference type="InterPro" id="IPR005848">
    <property type="entry name" value="Urease_asu"/>
</dbReference>
<evidence type="ECO:0000313" key="15">
    <source>
        <dbReference type="Proteomes" id="UP000256941"/>
    </source>
</evidence>
<comment type="cofactor">
    <cofactor evidence="5 8 11">
        <name>Ni cation</name>
        <dbReference type="ChEBI" id="CHEBI:25516"/>
    </cofactor>
    <text evidence="5 8 11">Binds 2 nickel ions per subunit.</text>
</comment>
<dbReference type="InterPro" id="IPR011612">
    <property type="entry name" value="Urease_alpha_N_dom"/>
</dbReference>
<dbReference type="SUPFAM" id="SSF51556">
    <property type="entry name" value="Metallo-dependent hydrolases"/>
    <property type="match status" value="1"/>
</dbReference>